<accession>G0VN04</accession>
<comment type="function">
    <text evidence="1 9">Catalyzes the insertion of molybdate into adenylated molybdopterin with the concomitant release of AMP.</text>
</comment>
<comment type="catalytic activity">
    <reaction evidence="8">
        <text>adenylyl-molybdopterin + molybdate = Mo-molybdopterin + AMP + H(+)</text>
        <dbReference type="Rhea" id="RHEA:35047"/>
        <dbReference type="ChEBI" id="CHEBI:15378"/>
        <dbReference type="ChEBI" id="CHEBI:36264"/>
        <dbReference type="ChEBI" id="CHEBI:62727"/>
        <dbReference type="ChEBI" id="CHEBI:71302"/>
        <dbReference type="ChEBI" id="CHEBI:456215"/>
        <dbReference type="EC" id="2.10.1.1"/>
    </reaction>
</comment>
<dbReference type="EC" id="2.10.1.1" evidence="4 9"/>
<dbReference type="SMART" id="SM00852">
    <property type="entry name" value="MoCF_biosynth"/>
    <property type="match status" value="1"/>
</dbReference>
<dbReference type="AlphaFoldDB" id="G0VN04"/>
<dbReference type="Pfam" id="PF03454">
    <property type="entry name" value="MoeA_C"/>
    <property type="match status" value="1"/>
</dbReference>
<comment type="cofactor">
    <cofactor evidence="9">
        <name>Mg(2+)</name>
        <dbReference type="ChEBI" id="CHEBI:18420"/>
    </cofactor>
</comment>
<dbReference type="InterPro" id="IPR005110">
    <property type="entry name" value="MoeA_linker/N"/>
</dbReference>
<evidence type="ECO:0000256" key="4">
    <source>
        <dbReference type="ARBA" id="ARBA00013269"/>
    </source>
</evidence>
<dbReference type="CDD" id="cd00887">
    <property type="entry name" value="MoeA"/>
    <property type="match status" value="1"/>
</dbReference>
<keyword evidence="6 9" id="KW-0500">Molybdenum</keyword>
<dbReference type="GO" id="GO:0006777">
    <property type="term" value="P:Mo-molybdopterin cofactor biosynthetic process"/>
    <property type="evidence" value="ECO:0007669"/>
    <property type="project" value="UniProtKB-UniRule"/>
</dbReference>
<dbReference type="RefSeq" id="WP_014015574.1">
    <property type="nucleotide sequence ID" value="NC_015873.1"/>
</dbReference>
<dbReference type="Gene3D" id="3.90.105.10">
    <property type="entry name" value="Molybdopterin biosynthesis moea protein, domain 2"/>
    <property type="match status" value="1"/>
</dbReference>
<comment type="pathway">
    <text evidence="2 9">Cofactor biosynthesis; molybdopterin biosynthesis.</text>
</comment>
<evidence type="ECO:0000259" key="10">
    <source>
        <dbReference type="SMART" id="SM00852"/>
    </source>
</evidence>
<reference evidence="11 12" key="1">
    <citation type="journal article" date="2011" name="J. Bacteriol.">
        <title>Genome Sequence of the Ruminal Bacterium Megasphaera elsdenii.</title>
        <authorList>
            <person name="Marx H."/>
            <person name="Graf A.B."/>
            <person name="Tatto N."/>
            <person name="Thallinger G.G."/>
            <person name="Mattanovich D."/>
            <person name="Sauer M."/>
        </authorList>
    </citation>
    <scope>NUCLEOTIDE SEQUENCE [LARGE SCALE GENOMIC DNA]</scope>
    <source>
        <strain evidence="11 12">DSM 20460</strain>
    </source>
</reference>
<dbReference type="Pfam" id="PF00994">
    <property type="entry name" value="MoCF_biosynth"/>
    <property type="match status" value="1"/>
</dbReference>
<dbReference type="PANTHER" id="PTHR10192">
    <property type="entry name" value="MOLYBDOPTERIN BIOSYNTHESIS PROTEIN"/>
    <property type="match status" value="1"/>
</dbReference>
<keyword evidence="9" id="KW-0808">Transferase</keyword>
<keyword evidence="7 9" id="KW-0501">Molybdenum cofactor biosynthesis</keyword>
<dbReference type="eggNOG" id="COG0303">
    <property type="taxonomic scope" value="Bacteria"/>
</dbReference>
<evidence type="ECO:0000256" key="7">
    <source>
        <dbReference type="ARBA" id="ARBA00023150"/>
    </source>
</evidence>
<keyword evidence="12" id="KW-1185">Reference proteome</keyword>
<dbReference type="SUPFAM" id="SSF63882">
    <property type="entry name" value="MoeA N-terminal region -like"/>
    <property type="match status" value="1"/>
</dbReference>
<dbReference type="HOGENOM" id="CLU_010186_7_1_9"/>
<evidence type="ECO:0000256" key="5">
    <source>
        <dbReference type="ARBA" id="ARBA00021108"/>
    </source>
</evidence>
<evidence type="ECO:0000256" key="3">
    <source>
        <dbReference type="ARBA" id="ARBA00010763"/>
    </source>
</evidence>
<gene>
    <name evidence="11" type="ORF">MELS_0610</name>
</gene>
<protein>
    <recommendedName>
        <fullName evidence="5 9">Molybdopterin molybdenumtransferase</fullName>
        <ecNumber evidence="4 9">2.10.1.1</ecNumber>
    </recommendedName>
</protein>
<dbReference type="InterPro" id="IPR001453">
    <property type="entry name" value="MoaB/Mog_dom"/>
</dbReference>
<dbReference type="GO" id="GO:0061599">
    <property type="term" value="F:molybdopterin molybdotransferase activity"/>
    <property type="evidence" value="ECO:0007669"/>
    <property type="project" value="UniProtKB-UniRule"/>
</dbReference>
<dbReference type="SUPFAM" id="SSF63867">
    <property type="entry name" value="MoeA C-terminal domain-like"/>
    <property type="match status" value="1"/>
</dbReference>
<name>G0VN04_MEGEL</name>
<proteinExistence type="inferred from homology"/>
<sequence length="407" mass="43568">MEIVTITEARRRLDGALPSYKAKIEYVTPDQALGRITARDITAAHAYPPYRKSPFDGYAIHSHEGTTYEVVATIGAGIVYEGPVAAGQAVRLMTGCAVPGDCDTVIPQECVDHRGTRIEVTETIKPGSNIIPVGEECKPGAIIIPAGTKLTAGALSVAVGLGNDRLPVYAKPEVLFLTSGRELVMPGEVRHDGQIYNSNAYLFQSLLEQYGAAVTFYHVSDGPDDLADEIAAVRRLAQGKDLIVSTGGVSVGLYDTMPQIYEALGAVQLYNRITMRPGSASYGGVIDDNGHRILILGLSGNPSASFNAFHLLAVPILRRLNGERACEFPRITCRLGDAIHKQNPVDRFVQGLLTYEQGQPVFTPNTTLTSSALLGLAHTNALAYIKKGTPPLPKGTPIEIILLKAVP</sequence>
<dbReference type="PANTHER" id="PTHR10192:SF5">
    <property type="entry name" value="GEPHYRIN"/>
    <property type="match status" value="1"/>
</dbReference>
<dbReference type="Proteomes" id="UP000010111">
    <property type="component" value="Chromosome"/>
</dbReference>
<dbReference type="UniPathway" id="UPA00344"/>
<dbReference type="GeneID" id="97491561"/>
<dbReference type="STRING" id="1064535.MELS_0610"/>
<dbReference type="InterPro" id="IPR036425">
    <property type="entry name" value="MoaB/Mog-like_dom_sf"/>
</dbReference>
<dbReference type="GO" id="GO:0005829">
    <property type="term" value="C:cytosol"/>
    <property type="evidence" value="ECO:0007669"/>
    <property type="project" value="TreeGrafter"/>
</dbReference>
<dbReference type="InterPro" id="IPR038987">
    <property type="entry name" value="MoeA-like"/>
</dbReference>
<organism evidence="11 12">
    <name type="scientific">Megasphaera elsdenii DSM 20460</name>
    <dbReference type="NCBI Taxonomy" id="1064535"/>
    <lineage>
        <taxon>Bacteria</taxon>
        <taxon>Bacillati</taxon>
        <taxon>Bacillota</taxon>
        <taxon>Negativicutes</taxon>
        <taxon>Veillonellales</taxon>
        <taxon>Veillonellaceae</taxon>
        <taxon>Megasphaera</taxon>
    </lineage>
</organism>
<evidence type="ECO:0000256" key="8">
    <source>
        <dbReference type="ARBA" id="ARBA00047317"/>
    </source>
</evidence>
<evidence type="ECO:0000256" key="2">
    <source>
        <dbReference type="ARBA" id="ARBA00005046"/>
    </source>
</evidence>
<dbReference type="InterPro" id="IPR036688">
    <property type="entry name" value="MoeA_C_domain_IV_sf"/>
</dbReference>
<evidence type="ECO:0000313" key="12">
    <source>
        <dbReference type="Proteomes" id="UP000010111"/>
    </source>
</evidence>
<dbReference type="InterPro" id="IPR036135">
    <property type="entry name" value="MoeA_linker/N_sf"/>
</dbReference>
<dbReference type="GO" id="GO:0046872">
    <property type="term" value="F:metal ion binding"/>
    <property type="evidence" value="ECO:0007669"/>
    <property type="project" value="UniProtKB-UniRule"/>
</dbReference>
<comment type="similarity">
    <text evidence="3 9">Belongs to the MoeA family.</text>
</comment>
<dbReference type="Gene3D" id="2.40.340.10">
    <property type="entry name" value="MoeA, C-terminal, domain IV"/>
    <property type="match status" value="1"/>
</dbReference>
<keyword evidence="9" id="KW-0460">Magnesium</keyword>
<feature type="domain" description="MoaB/Mog" evidence="10">
    <location>
        <begin position="175"/>
        <end position="319"/>
    </location>
</feature>
<dbReference type="KEGG" id="med:MELS_0610"/>
<evidence type="ECO:0000313" key="11">
    <source>
        <dbReference type="EMBL" id="CCC72832.1"/>
    </source>
</evidence>
<evidence type="ECO:0000256" key="1">
    <source>
        <dbReference type="ARBA" id="ARBA00002901"/>
    </source>
</evidence>
<dbReference type="SUPFAM" id="SSF53218">
    <property type="entry name" value="Molybdenum cofactor biosynthesis proteins"/>
    <property type="match status" value="1"/>
</dbReference>
<keyword evidence="9" id="KW-0479">Metal-binding</keyword>
<dbReference type="EMBL" id="HE576794">
    <property type="protein sequence ID" value="CCC72832.1"/>
    <property type="molecule type" value="Genomic_DNA"/>
</dbReference>
<dbReference type="Gene3D" id="2.170.190.11">
    <property type="entry name" value="Molybdopterin biosynthesis moea protein, domain 3"/>
    <property type="match status" value="1"/>
</dbReference>
<dbReference type="Pfam" id="PF03453">
    <property type="entry name" value="MoeA_N"/>
    <property type="match status" value="1"/>
</dbReference>
<dbReference type="Gene3D" id="3.40.980.10">
    <property type="entry name" value="MoaB/Mog-like domain"/>
    <property type="match status" value="1"/>
</dbReference>
<dbReference type="InterPro" id="IPR005111">
    <property type="entry name" value="MoeA_C_domain_IV"/>
</dbReference>
<evidence type="ECO:0000256" key="6">
    <source>
        <dbReference type="ARBA" id="ARBA00022505"/>
    </source>
</evidence>
<evidence type="ECO:0000256" key="9">
    <source>
        <dbReference type="RuleBase" id="RU365090"/>
    </source>
</evidence>